<sequence>MVQKYTLVSLMTPIGVVAINRRKKPFRGMWNLIGGKVEPDETNLAGAARETYEEAGVRLPEYRFTDLGVLDWFVDDELVGLIYLYTAKIGDELGLPRNTREGILAALDPEWLSAPNNMGAVPDVREVLPHMMTGKTGQHLEARYAGDELISVHALN</sequence>
<dbReference type="SUPFAM" id="SSF55811">
    <property type="entry name" value="Nudix"/>
    <property type="match status" value="1"/>
</dbReference>
<dbReference type="Gene3D" id="3.90.79.10">
    <property type="entry name" value="Nucleoside Triphosphate Pyrophosphohydrolase"/>
    <property type="match status" value="1"/>
</dbReference>
<dbReference type="AlphaFoldDB" id="A0A0R1ZLJ5"/>
<dbReference type="PANTHER" id="PTHR43758">
    <property type="entry name" value="7,8-DIHYDRO-8-OXOGUANINE TRIPHOSPHATASE"/>
    <property type="match status" value="1"/>
</dbReference>
<dbReference type="RefSeq" id="WP_054677799.1">
    <property type="nucleotide sequence ID" value="NZ_AYYO01000011.1"/>
</dbReference>
<evidence type="ECO:0000256" key="1">
    <source>
        <dbReference type="ARBA" id="ARBA00001946"/>
    </source>
</evidence>
<evidence type="ECO:0000256" key="2">
    <source>
        <dbReference type="ARBA" id="ARBA00005582"/>
    </source>
</evidence>
<dbReference type="InterPro" id="IPR015797">
    <property type="entry name" value="NUDIX_hydrolase-like_dom_sf"/>
</dbReference>
<organism evidence="7 8">
    <name type="scientific">Lacticaseibacillus sharpeae JCM 1186 = DSM 20505</name>
    <dbReference type="NCBI Taxonomy" id="1291052"/>
    <lineage>
        <taxon>Bacteria</taxon>
        <taxon>Bacillati</taxon>
        <taxon>Bacillota</taxon>
        <taxon>Bacilli</taxon>
        <taxon>Lactobacillales</taxon>
        <taxon>Lactobacillaceae</taxon>
        <taxon>Lacticaseibacillus</taxon>
    </lineage>
</organism>
<keyword evidence="4" id="KW-0378">Hydrolase</keyword>
<dbReference type="GO" id="GO:0046872">
    <property type="term" value="F:metal ion binding"/>
    <property type="evidence" value="ECO:0007669"/>
    <property type="project" value="UniProtKB-KW"/>
</dbReference>
<dbReference type="GO" id="GO:0005737">
    <property type="term" value="C:cytoplasm"/>
    <property type="evidence" value="ECO:0007669"/>
    <property type="project" value="TreeGrafter"/>
</dbReference>
<dbReference type="InterPro" id="IPR000086">
    <property type="entry name" value="NUDIX_hydrolase_dom"/>
</dbReference>
<protein>
    <recommendedName>
        <fullName evidence="6">Nudix hydrolase domain-containing protein</fullName>
    </recommendedName>
</protein>
<evidence type="ECO:0000259" key="6">
    <source>
        <dbReference type="PROSITE" id="PS51462"/>
    </source>
</evidence>
<feature type="domain" description="Nudix hydrolase" evidence="6">
    <location>
        <begin position="1"/>
        <end position="133"/>
    </location>
</feature>
<dbReference type="EMBL" id="AYYO01000011">
    <property type="protein sequence ID" value="KRM55863.1"/>
    <property type="molecule type" value="Genomic_DNA"/>
</dbReference>
<evidence type="ECO:0000313" key="8">
    <source>
        <dbReference type="Proteomes" id="UP000051679"/>
    </source>
</evidence>
<reference evidence="7 8" key="1">
    <citation type="journal article" date="2015" name="Genome Announc.">
        <title>Expanding the biotechnology potential of lactobacilli through comparative genomics of 213 strains and associated genera.</title>
        <authorList>
            <person name="Sun Z."/>
            <person name="Harris H.M."/>
            <person name="McCann A."/>
            <person name="Guo C."/>
            <person name="Argimon S."/>
            <person name="Zhang W."/>
            <person name="Yang X."/>
            <person name="Jeffery I.B."/>
            <person name="Cooney J.C."/>
            <person name="Kagawa T.F."/>
            <person name="Liu W."/>
            <person name="Song Y."/>
            <person name="Salvetti E."/>
            <person name="Wrobel A."/>
            <person name="Rasinkangas P."/>
            <person name="Parkhill J."/>
            <person name="Rea M.C."/>
            <person name="O'Sullivan O."/>
            <person name="Ritari J."/>
            <person name="Douillard F.P."/>
            <person name="Paul Ross R."/>
            <person name="Yang R."/>
            <person name="Briner A.E."/>
            <person name="Felis G.E."/>
            <person name="de Vos W.M."/>
            <person name="Barrangou R."/>
            <person name="Klaenhammer T.R."/>
            <person name="Caufield P.W."/>
            <person name="Cui Y."/>
            <person name="Zhang H."/>
            <person name="O'Toole P.W."/>
        </authorList>
    </citation>
    <scope>NUCLEOTIDE SEQUENCE [LARGE SCALE GENOMIC DNA]</scope>
    <source>
        <strain evidence="7 8">DSM 20505</strain>
    </source>
</reference>
<proteinExistence type="inferred from homology"/>
<dbReference type="PROSITE" id="PS00893">
    <property type="entry name" value="NUDIX_BOX"/>
    <property type="match status" value="1"/>
</dbReference>
<dbReference type="PROSITE" id="PS51462">
    <property type="entry name" value="NUDIX"/>
    <property type="match status" value="1"/>
</dbReference>
<name>A0A0R1ZLJ5_9LACO</name>
<gene>
    <name evidence="7" type="ORF">FC18_GL000913</name>
</gene>
<dbReference type="Proteomes" id="UP000051679">
    <property type="component" value="Unassembled WGS sequence"/>
</dbReference>
<dbReference type="STRING" id="1291052.FC18_GL000913"/>
<keyword evidence="3" id="KW-0479">Metal-binding</keyword>
<dbReference type="PANTHER" id="PTHR43758:SF8">
    <property type="entry name" value="8-OXO-DGTP DIPHOSPHATASE YTKD-RELATED"/>
    <property type="match status" value="1"/>
</dbReference>
<keyword evidence="5" id="KW-0460">Magnesium</keyword>
<accession>A0A0R1ZLJ5</accession>
<keyword evidence="8" id="KW-1185">Reference proteome</keyword>
<comment type="cofactor">
    <cofactor evidence="1">
        <name>Mg(2+)</name>
        <dbReference type="ChEBI" id="CHEBI:18420"/>
    </cofactor>
</comment>
<dbReference type="InterPro" id="IPR020084">
    <property type="entry name" value="NUDIX_hydrolase_CS"/>
</dbReference>
<evidence type="ECO:0000256" key="4">
    <source>
        <dbReference type="ARBA" id="ARBA00022801"/>
    </source>
</evidence>
<evidence type="ECO:0000313" key="7">
    <source>
        <dbReference type="EMBL" id="KRM55863.1"/>
    </source>
</evidence>
<comment type="similarity">
    <text evidence="2">Belongs to the Nudix hydrolase family.</text>
</comment>
<comment type="caution">
    <text evidence="7">The sequence shown here is derived from an EMBL/GenBank/DDBJ whole genome shotgun (WGS) entry which is preliminary data.</text>
</comment>
<dbReference type="GO" id="GO:0016818">
    <property type="term" value="F:hydrolase activity, acting on acid anhydrides, in phosphorus-containing anhydrides"/>
    <property type="evidence" value="ECO:0007669"/>
    <property type="project" value="TreeGrafter"/>
</dbReference>
<evidence type="ECO:0000256" key="3">
    <source>
        <dbReference type="ARBA" id="ARBA00022723"/>
    </source>
</evidence>
<dbReference type="OrthoDB" id="9804563at2"/>
<dbReference type="Pfam" id="PF00293">
    <property type="entry name" value="NUDIX"/>
    <property type="match status" value="1"/>
</dbReference>
<evidence type="ECO:0000256" key="5">
    <source>
        <dbReference type="ARBA" id="ARBA00022842"/>
    </source>
</evidence>
<dbReference type="PATRIC" id="fig|1291052.5.peg.929"/>